<dbReference type="SUPFAM" id="SSF53850">
    <property type="entry name" value="Periplasmic binding protein-like II"/>
    <property type="match status" value="1"/>
</dbReference>
<feature type="domain" description="HTH lysR-type" evidence="5">
    <location>
        <begin position="1"/>
        <end position="60"/>
    </location>
</feature>
<dbReference type="PANTHER" id="PTHR30419:SF30">
    <property type="entry name" value="LYSR FAMILY TRANSCRIPTIONAL REGULATOR"/>
    <property type="match status" value="1"/>
</dbReference>
<keyword evidence="4" id="KW-0804">Transcription</keyword>
<dbReference type="Pfam" id="PF03466">
    <property type="entry name" value="LysR_substrate"/>
    <property type="match status" value="1"/>
</dbReference>
<dbReference type="RefSeq" id="WP_069947503.1">
    <property type="nucleotide sequence ID" value="NZ_CP014143.1"/>
</dbReference>
<dbReference type="EMBL" id="CP014143">
    <property type="protein sequence ID" value="AOS97511.1"/>
    <property type="molecule type" value="Genomic_DNA"/>
</dbReference>
<dbReference type="Proteomes" id="UP000095672">
    <property type="component" value="Chromosome"/>
</dbReference>
<dbReference type="GO" id="GO:0003677">
    <property type="term" value="F:DNA binding"/>
    <property type="evidence" value="ECO:0007669"/>
    <property type="project" value="UniProtKB-KW"/>
</dbReference>
<proteinExistence type="inferred from homology"/>
<organism evidence="6 7">
    <name type="scientific">Microbulbifer aggregans</name>
    <dbReference type="NCBI Taxonomy" id="1769779"/>
    <lineage>
        <taxon>Bacteria</taxon>
        <taxon>Pseudomonadati</taxon>
        <taxon>Pseudomonadota</taxon>
        <taxon>Gammaproteobacteria</taxon>
        <taxon>Cellvibrionales</taxon>
        <taxon>Microbulbiferaceae</taxon>
        <taxon>Microbulbifer</taxon>
    </lineage>
</organism>
<dbReference type="Gene3D" id="1.10.10.10">
    <property type="entry name" value="Winged helix-like DNA-binding domain superfamily/Winged helix DNA-binding domain"/>
    <property type="match status" value="1"/>
</dbReference>
<dbReference type="SUPFAM" id="SSF46785">
    <property type="entry name" value="Winged helix' DNA-binding domain"/>
    <property type="match status" value="1"/>
</dbReference>
<dbReference type="InterPro" id="IPR050950">
    <property type="entry name" value="HTH-type_LysR_regulators"/>
</dbReference>
<evidence type="ECO:0000259" key="5">
    <source>
        <dbReference type="PROSITE" id="PS50931"/>
    </source>
</evidence>
<evidence type="ECO:0000256" key="1">
    <source>
        <dbReference type="ARBA" id="ARBA00009437"/>
    </source>
</evidence>
<dbReference type="PROSITE" id="PS50931">
    <property type="entry name" value="HTH_LYSR"/>
    <property type="match status" value="1"/>
</dbReference>
<evidence type="ECO:0000256" key="2">
    <source>
        <dbReference type="ARBA" id="ARBA00023015"/>
    </source>
</evidence>
<dbReference type="PATRIC" id="fig|1769779.3.peg.2091"/>
<keyword evidence="2" id="KW-0805">Transcription regulation</keyword>
<dbReference type="AlphaFoldDB" id="A0A1C9W8P9"/>
<dbReference type="CDD" id="cd08440">
    <property type="entry name" value="PBP2_LTTR_like_4"/>
    <property type="match status" value="1"/>
</dbReference>
<reference evidence="7" key="1">
    <citation type="submission" date="2016-01" db="EMBL/GenBank/DDBJ databases">
        <title>Complete genome sequence of Microbulbifer sp. CCB-MM1, a halophile isolated from Matang Mangrove Forest, Perak.</title>
        <authorList>
            <person name="Moh T.H."/>
            <person name="Dinesh B."/>
            <person name="Lau N.-S."/>
            <person name="Go F."/>
            <person name="Alexander Chong S.-C."/>
        </authorList>
    </citation>
    <scope>NUCLEOTIDE SEQUENCE [LARGE SCALE GENOMIC DNA]</scope>
    <source>
        <strain evidence="7">CCB-MM1</strain>
    </source>
</reference>
<dbReference type="STRING" id="1769779.AUP74_02087"/>
<evidence type="ECO:0000313" key="7">
    <source>
        <dbReference type="Proteomes" id="UP000095672"/>
    </source>
</evidence>
<keyword evidence="7" id="KW-1185">Reference proteome</keyword>
<dbReference type="InterPro" id="IPR005119">
    <property type="entry name" value="LysR_subst-bd"/>
</dbReference>
<sequence length="296" mass="32482">MNATIKQLRAFVTVAKTRSLARASAQLHVSQPALSISIRNLETSVGGPLFSRDSRQLALTPEGTEFLERAEQLLRSWDQSLDALQQRFRLQRGQLALAVIPAFALNRLPALLAAFHREHPQINLVLEDVVMERVQQSLLEGRAEVGISFRPDELSGLEFIPFAQDRFVAVVPASHSLAGRDTLCWSDLAASPFIAMNRGSAVRRWTDQAFAKAGRDMQLFCEASQLSTIGQMVREGLGVSVVPSLCESQMLEYGLTVRALTAPVVSQEVGALIRNRGGLSAPARTFLGLLQPDLRL</sequence>
<name>A0A1C9W8P9_9GAMM</name>
<dbReference type="GO" id="GO:0005829">
    <property type="term" value="C:cytosol"/>
    <property type="evidence" value="ECO:0007669"/>
    <property type="project" value="TreeGrafter"/>
</dbReference>
<dbReference type="InterPro" id="IPR036388">
    <property type="entry name" value="WH-like_DNA-bd_sf"/>
</dbReference>
<keyword evidence="3" id="KW-0238">DNA-binding</keyword>
<protein>
    <submittedName>
        <fullName evidence="6">HTH-type transcriptional regulator CynR</fullName>
    </submittedName>
</protein>
<gene>
    <name evidence="6" type="primary">cynR</name>
    <name evidence="6" type="ORF">AUP74_02087</name>
</gene>
<dbReference type="KEGG" id="micc:AUP74_02087"/>
<comment type="similarity">
    <text evidence="1">Belongs to the LysR transcriptional regulatory family.</text>
</comment>
<evidence type="ECO:0000313" key="6">
    <source>
        <dbReference type="EMBL" id="AOS97511.1"/>
    </source>
</evidence>
<evidence type="ECO:0000256" key="3">
    <source>
        <dbReference type="ARBA" id="ARBA00023125"/>
    </source>
</evidence>
<dbReference type="OrthoDB" id="646694at2"/>
<dbReference type="PRINTS" id="PR00039">
    <property type="entry name" value="HTHLYSR"/>
</dbReference>
<dbReference type="InterPro" id="IPR000847">
    <property type="entry name" value="LysR_HTH_N"/>
</dbReference>
<dbReference type="Gene3D" id="3.40.190.290">
    <property type="match status" value="1"/>
</dbReference>
<dbReference type="Pfam" id="PF00126">
    <property type="entry name" value="HTH_1"/>
    <property type="match status" value="1"/>
</dbReference>
<accession>A0A1C9W8P9</accession>
<dbReference type="FunFam" id="1.10.10.10:FF:000001">
    <property type="entry name" value="LysR family transcriptional regulator"/>
    <property type="match status" value="1"/>
</dbReference>
<dbReference type="PANTHER" id="PTHR30419">
    <property type="entry name" value="HTH-TYPE TRANSCRIPTIONAL REGULATOR YBHD"/>
    <property type="match status" value="1"/>
</dbReference>
<dbReference type="InterPro" id="IPR036390">
    <property type="entry name" value="WH_DNA-bd_sf"/>
</dbReference>
<evidence type="ECO:0000256" key="4">
    <source>
        <dbReference type="ARBA" id="ARBA00023163"/>
    </source>
</evidence>
<dbReference type="GO" id="GO:0003700">
    <property type="term" value="F:DNA-binding transcription factor activity"/>
    <property type="evidence" value="ECO:0007669"/>
    <property type="project" value="InterPro"/>
</dbReference>